<keyword evidence="1" id="KW-0812">Transmembrane</keyword>
<feature type="transmembrane region" description="Helical" evidence="1">
    <location>
        <begin position="12"/>
        <end position="32"/>
    </location>
</feature>
<organism evidence="2 3">
    <name type="scientific">Belliella alkalica</name>
    <dbReference type="NCBI Taxonomy" id="1730871"/>
    <lineage>
        <taxon>Bacteria</taxon>
        <taxon>Pseudomonadati</taxon>
        <taxon>Bacteroidota</taxon>
        <taxon>Cytophagia</taxon>
        <taxon>Cytophagales</taxon>
        <taxon>Cyclobacteriaceae</taxon>
        <taxon>Belliella</taxon>
    </lineage>
</organism>
<feature type="transmembrane region" description="Helical" evidence="1">
    <location>
        <begin position="47"/>
        <end position="67"/>
    </location>
</feature>
<proteinExistence type="predicted"/>
<evidence type="ECO:0008006" key="4">
    <source>
        <dbReference type="Google" id="ProtNLM"/>
    </source>
</evidence>
<evidence type="ECO:0000313" key="3">
    <source>
        <dbReference type="Proteomes" id="UP001165430"/>
    </source>
</evidence>
<gene>
    <name evidence="2" type="ORF">MM213_03550</name>
</gene>
<dbReference type="EMBL" id="JAKZGO010000002">
    <property type="protein sequence ID" value="MCH7412548.1"/>
    <property type="molecule type" value="Genomic_DNA"/>
</dbReference>
<evidence type="ECO:0000313" key="2">
    <source>
        <dbReference type="EMBL" id="MCH7412548.1"/>
    </source>
</evidence>
<dbReference type="Proteomes" id="UP001165430">
    <property type="component" value="Unassembled WGS sequence"/>
</dbReference>
<comment type="caution">
    <text evidence="2">The sequence shown here is derived from an EMBL/GenBank/DDBJ whole genome shotgun (WGS) entry which is preliminary data.</text>
</comment>
<dbReference type="RefSeq" id="WP_241410130.1">
    <property type="nucleotide sequence ID" value="NZ_JAKZGO010000002.1"/>
</dbReference>
<sequence length="156" mass="18234">MESNKNYHYFFKYVFLGAGFILLKTSFVSWFFPQLIRMNGEQLSQDLFVTVVFGLIGFAMILIFLTIKDKFVMARLGSQTVTLKKSDWELKTNWMDVESISLIQFVYPPLYKIKVKGSEETYWFNTESQFMKFGGVINDLSEMGDLVKKKKRELGI</sequence>
<keyword evidence="1" id="KW-1133">Transmembrane helix</keyword>
<name>A0ABS9V804_9BACT</name>
<keyword evidence="1" id="KW-0472">Membrane</keyword>
<evidence type="ECO:0000256" key="1">
    <source>
        <dbReference type="SAM" id="Phobius"/>
    </source>
</evidence>
<keyword evidence="3" id="KW-1185">Reference proteome</keyword>
<accession>A0ABS9V804</accession>
<reference evidence="2" key="1">
    <citation type="submission" date="2022-03" db="EMBL/GenBank/DDBJ databases">
        <title>De novo assembled genomes of Belliella spp. (Cyclobacteriaceae) strains.</title>
        <authorList>
            <person name="Szabo A."/>
            <person name="Korponai K."/>
            <person name="Felfoldi T."/>
        </authorList>
    </citation>
    <scope>NUCLEOTIDE SEQUENCE</scope>
    <source>
        <strain evidence="2">DSM 111903</strain>
    </source>
</reference>
<protein>
    <recommendedName>
        <fullName evidence="4">PH domain-containing protein</fullName>
    </recommendedName>
</protein>